<sequence>MSQYTATINATEYPPHLKHKVIFETFNNLKPSESMLLVNDHDPKPLRFQFESTHPGQFTWDYIEAGPVTFQVKISKL</sequence>
<evidence type="ECO:0000259" key="1">
    <source>
        <dbReference type="Pfam" id="PF10006"/>
    </source>
</evidence>
<protein>
    <recommendedName>
        <fullName evidence="1">DUF2249 domain-containing protein</fullName>
    </recommendedName>
</protein>
<dbReference type="STRING" id="1763538.LPB68_06595"/>
<feature type="domain" description="DUF2249" evidence="1">
    <location>
        <begin position="7"/>
        <end position="76"/>
    </location>
</feature>
<dbReference type="Pfam" id="PF10006">
    <property type="entry name" value="DUF2249"/>
    <property type="match status" value="1"/>
</dbReference>
<reference evidence="2 3" key="1">
    <citation type="submission" date="2016-02" db="EMBL/GenBank/DDBJ databases">
        <title>Paenibacillus sp. LPB0068, isolated from Crassostrea gigas.</title>
        <authorList>
            <person name="Shin S.-K."/>
            <person name="Yi H."/>
        </authorList>
    </citation>
    <scope>NUCLEOTIDE SEQUENCE [LARGE SCALE GENOMIC DNA]</scope>
    <source>
        <strain evidence="2 3">LPB0068</strain>
    </source>
</reference>
<proteinExistence type="predicted"/>
<evidence type="ECO:0000313" key="2">
    <source>
        <dbReference type="EMBL" id="OAB75449.1"/>
    </source>
</evidence>
<evidence type="ECO:0000313" key="3">
    <source>
        <dbReference type="Proteomes" id="UP000077134"/>
    </source>
</evidence>
<dbReference type="InterPro" id="IPR018720">
    <property type="entry name" value="DUF2249"/>
</dbReference>
<dbReference type="Proteomes" id="UP000077134">
    <property type="component" value="Unassembled WGS sequence"/>
</dbReference>
<dbReference type="AlphaFoldDB" id="A0A167EEA6"/>
<name>A0A167EEA6_9BACL</name>
<gene>
    <name evidence="2" type="ORF">PNBC_08800</name>
</gene>
<dbReference type="OrthoDB" id="9798996at2"/>
<accession>A0A167EEA6</accession>
<organism evidence="2 3">
    <name type="scientific">Paenibacillus crassostreae</name>
    <dbReference type="NCBI Taxonomy" id="1763538"/>
    <lineage>
        <taxon>Bacteria</taxon>
        <taxon>Bacillati</taxon>
        <taxon>Bacillota</taxon>
        <taxon>Bacilli</taxon>
        <taxon>Bacillales</taxon>
        <taxon>Paenibacillaceae</taxon>
        <taxon>Paenibacillus</taxon>
    </lineage>
</organism>
<dbReference type="RefSeq" id="WP_068657241.1">
    <property type="nucleotide sequence ID" value="NZ_CP017770.1"/>
</dbReference>
<comment type="caution">
    <text evidence="2">The sequence shown here is derived from an EMBL/GenBank/DDBJ whole genome shotgun (WGS) entry which is preliminary data.</text>
</comment>
<dbReference type="KEGG" id="pcx:LPB68_06595"/>
<dbReference type="EMBL" id="LSFN01000010">
    <property type="protein sequence ID" value="OAB75449.1"/>
    <property type="molecule type" value="Genomic_DNA"/>
</dbReference>
<keyword evidence="3" id="KW-1185">Reference proteome</keyword>